<evidence type="ECO:0000313" key="4">
    <source>
        <dbReference type="EMBL" id="KAG0151593.1"/>
    </source>
</evidence>
<dbReference type="GO" id="GO:0016787">
    <property type="term" value="F:hydrolase activity"/>
    <property type="evidence" value="ECO:0007669"/>
    <property type="project" value="UniProtKB-KW"/>
</dbReference>
<evidence type="ECO:0000259" key="3">
    <source>
        <dbReference type="Pfam" id="PF00561"/>
    </source>
</evidence>
<protein>
    <recommendedName>
        <fullName evidence="3">AB hydrolase-1 domain-containing protein</fullName>
    </recommendedName>
</protein>
<name>A0A9P6NWF5_9BASI</name>
<evidence type="ECO:0000256" key="2">
    <source>
        <dbReference type="ARBA" id="ARBA00038334"/>
    </source>
</evidence>
<organism evidence="4 5">
    <name type="scientific">Cronartium quercuum f. sp. fusiforme G11</name>
    <dbReference type="NCBI Taxonomy" id="708437"/>
    <lineage>
        <taxon>Eukaryota</taxon>
        <taxon>Fungi</taxon>
        <taxon>Dikarya</taxon>
        <taxon>Basidiomycota</taxon>
        <taxon>Pucciniomycotina</taxon>
        <taxon>Pucciniomycetes</taxon>
        <taxon>Pucciniales</taxon>
        <taxon>Coleosporiaceae</taxon>
        <taxon>Cronartium</taxon>
    </lineage>
</organism>
<dbReference type="InterPro" id="IPR000073">
    <property type="entry name" value="AB_hydrolase_1"/>
</dbReference>
<dbReference type="InterPro" id="IPR000639">
    <property type="entry name" value="Epox_hydrolase-like"/>
</dbReference>
<keyword evidence="1" id="KW-0378">Hydrolase</keyword>
<dbReference type="InterPro" id="IPR029058">
    <property type="entry name" value="AB_hydrolase_fold"/>
</dbReference>
<dbReference type="AlphaFoldDB" id="A0A9P6NWF5"/>
<evidence type="ECO:0000313" key="5">
    <source>
        <dbReference type="Proteomes" id="UP000886653"/>
    </source>
</evidence>
<dbReference type="Proteomes" id="UP000886653">
    <property type="component" value="Unassembled WGS sequence"/>
</dbReference>
<dbReference type="PANTHER" id="PTHR43329">
    <property type="entry name" value="EPOXIDE HYDROLASE"/>
    <property type="match status" value="1"/>
</dbReference>
<evidence type="ECO:0000256" key="1">
    <source>
        <dbReference type="ARBA" id="ARBA00022801"/>
    </source>
</evidence>
<accession>A0A9P6NWF5</accession>
<dbReference type="OrthoDB" id="284184at2759"/>
<feature type="domain" description="AB hydrolase-1" evidence="3">
    <location>
        <begin position="38"/>
        <end position="164"/>
    </location>
</feature>
<proteinExistence type="inferred from homology"/>
<gene>
    <name evidence="4" type="ORF">CROQUDRAFT_651008</name>
</gene>
<keyword evidence="5" id="KW-1185">Reference proteome</keyword>
<comment type="similarity">
    <text evidence="2">Belongs to the AB hydrolase superfamily. Epoxide hydrolase family.</text>
</comment>
<dbReference type="EMBL" id="MU167212">
    <property type="protein sequence ID" value="KAG0151593.1"/>
    <property type="molecule type" value="Genomic_DNA"/>
</dbReference>
<comment type="caution">
    <text evidence="4">The sequence shown here is derived from an EMBL/GenBank/DDBJ whole genome shotgun (WGS) entry which is preliminary data.</text>
</comment>
<dbReference type="PRINTS" id="PR00412">
    <property type="entry name" value="EPOXHYDRLASE"/>
</dbReference>
<dbReference type="SUPFAM" id="SSF53474">
    <property type="entry name" value="alpha/beta-Hydrolases"/>
    <property type="match status" value="1"/>
</dbReference>
<dbReference type="Pfam" id="PF00561">
    <property type="entry name" value="Abhydrolase_1"/>
    <property type="match status" value="1"/>
</dbReference>
<dbReference type="PRINTS" id="PR00111">
    <property type="entry name" value="ABHYDROLASE"/>
</dbReference>
<dbReference type="Gene3D" id="3.40.50.1820">
    <property type="entry name" value="alpha/beta hydrolase"/>
    <property type="match status" value="1"/>
</dbReference>
<sequence>MFRPIDPTAPSSFTWKHHVTRSGHKYRYIDQNEAAKDVVLCLHGFPDLAYGWRYQILELVRRGYRVIVPDLLGYGGTSKPTEVEVYTYRSMCESISEILDHVHVKKVILLGHDWGAALSGRFLLYFPHRVRAWATICVPPVGRPNLSMSDIDWSVVVRTMFPNFGYQLYLMGDEAGEELTLYVKTFLLIVYCHMANSLPSKKARQVAAVAAAGKPSYVLEGVIRERVLGSKDVLESAEINDKETKYYVDQFKRGGFVGPVNWYKTRSLNYQEELAVRLPETYPKNVPSLFVRVTKDEALPPELSSDEQLAELFPGGNLKTVTIEGANHWVLQDPHFRDTFTTTLCDWVDIQAKTSKSHL</sequence>
<reference evidence="4" key="1">
    <citation type="submission" date="2013-11" db="EMBL/GenBank/DDBJ databases">
        <title>Genome sequence of the fusiform rust pathogen reveals effectors for host alternation and coevolution with pine.</title>
        <authorList>
            <consortium name="DOE Joint Genome Institute"/>
            <person name="Smith K."/>
            <person name="Pendleton A."/>
            <person name="Kubisiak T."/>
            <person name="Anderson C."/>
            <person name="Salamov A."/>
            <person name="Aerts A."/>
            <person name="Riley R."/>
            <person name="Clum A."/>
            <person name="Lindquist E."/>
            <person name="Ence D."/>
            <person name="Campbell M."/>
            <person name="Kronenberg Z."/>
            <person name="Feau N."/>
            <person name="Dhillon B."/>
            <person name="Hamelin R."/>
            <person name="Burleigh J."/>
            <person name="Smith J."/>
            <person name="Yandell M."/>
            <person name="Nelson C."/>
            <person name="Grigoriev I."/>
            <person name="Davis J."/>
        </authorList>
    </citation>
    <scope>NUCLEOTIDE SEQUENCE</scope>
    <source>
        <strain evidence="4">G11</strain>
    </source>
</reference>